<proteinExistence type="predicted"/>
<protein>
    <recommendedName>
        <fullName evidence="3">CCHC-type domain-containing protein</fullName>
    </recommendedName>
</protein>
<feature type="compositionally biased region" description="Basic residues" evidence="2">
    <location>
        <begin position="239"/>
        <end position="253"/>
    </location>
</feature>
<dbReference type="PROSITE" id="PS50158">
    <property type="entry name" value="ZF_CCHC"/>
    <property type="match status" value="1"/>
</dbReference>
<evidence type="ECO:0000313" key="5">
    <source>
        <dbReference type="Proteomes" id="UP001341281"/>
    </source>
</evidence>
<evidence type="ECO:0000259" key="3">
    <source>
        <dbReference type="PROSITE" id="PS50158"/>
    </source>
</evidence>
<keyword evidence="5" id="KW-1185">Reference proteome</keyword>
<dbReference type="Pfam" id="PF14223">
    <property type="entry name" value="Retrotran_gag_2"/>
    <property type="match status" value="1"/>
</dbReference>
<dbReference type="InterPro" id="IPR043502">
    <property type="entry name" value="DNA/RNA_pol_sf"/>
</dbReference>
<dbReference type="Proteomes" id="UP001341281">
    <property type="component" value="Chromosome 07"/>
</dbReference>
<accession>A0AAQ3U495</accession>
<dbReference type="SUPFAM" id="SSF57756">
    <property type="entry name" value="Retrovirus zinc finger-like domains"/>
    <property type="match status" value="1"/>
</dbReference>
<evidence type="ECO:0000256" key="2">
    <source>
        <dbReference type="SAM" id="MobiDB-lite"/>
    </source>
</evidence>
<dbReference type="InterPro" id="IPR013103">
    <property type="entry name" value="RVT_2"/>
</dbReference>
<dbReference type="Pfam" id="PF07727">
    <property type="entry name" value="RVT_2"/>
    <property type="match status" value="1"/>
</dbReference>
<dbReference type="PANTHER" id="PTHR35317">
    <property type="entry name" value="OS04G0629600 PROTEIN"/>
    <property type="match status" value="1"/>
</dbReference>
<evidence type="ECO:0000313" key="4">
    <source>
        <dbReference type="EMBL" id="WVZ83632.1"/>
    </source>
</evidence>
<name>A0AAQ3U495_PASNO</name>
<gene>
    <name evidence="4" type="ORF">U9M48_030760</name>
</gene>
<feature type="region of interest" description="Disordered" evidence="2">
    <location>
        <begin position="341"/>
        <end position="402"/>
    </location>
</feature>
<dbReference type="InterPro" id="IPR001878">
    <property type="entry name" value="Znf_CCHC"/>
</dbReference>
<keyword evidence="1" id="KW-0863">Zinc-finger</keyword>
<dbReference type="PANTHER" id="PTHR35317:SF23">
    <property type="entry name" value="OS04G0629600 PROTEIN"/>
    <property type="match status" value="1"/>
</dbReference>
<feature type="compositionally biased region" description="Polar residues" evidence="2">
    <location>
        <begin position="341"/>
        <end position="362"/>
    </location>
</feature>
<feature type="compositionally biased region" description="Basic and acidic residues" evidence="2">
    <location>
        <begin position="225"/>
        <end position="238"/>
    </location>
</feature>
<sequence>MEPTGTMTPSGIAERIKGITQLTGTNFHEWREEIRLVLGVMDLDHALREDACTAPVARDNAPVTAEATRQYEMEKQRWERSNRLSLMIMQNSISIGIRGAIPDSKDDVPFNAKQHLVSVEEQFKSSSKAQASAMIMRMATVKYNGAGSVREHIMMMVDIAAKLKGMEMEISEGYLVHFIMTSLPPQFNAFKINYNSLKEKWTISELISMCVQEEERVRVDRKDHANLVDHGKRGEPKDKKKLNFKPKKAVFKKSKGESSNAAGSSKGPKCRFCKKHGHIQKDCEGFKNWLTKKENDGITRSSEARQINLKETQDYDQTPVIPQNFIYVSQIVVPPTENVSAAPTTELNEPQNEDNGINNSLPDNEKNTNEPQQPINEAIVNEPLQPAVVESEPLRRSQRERRSAIPSDYVTYVSEDMGKADDPTSFKKTMTSVNSSKWFEAMEDELKSMSTNDVWDLVEIPNGVKKVGCKWVYKTKYDSKGKVEKFKARLVAKGFLQKEGIDYDETFSPVSTKDSFKIVMALVAHYDLELHQMDVKTAFLNGDLLENIYMAQPEGFVVKSTEHMGCRLKKSIYGLKQSSRQWYLKFDEMFCGATVPN</sequence>
<keyword evidence="1" id="KW-0479">Metal-binding</keyword>
<dbReference type="GO" id="GO:0008270">
    <property type="term" value="F:zinc ion binding"/>
    <property type="evidence" value="ECO:0007669"/>
    <property type="project" value="UniProtKB-KW"/>
</dbReference>
<reference evidence="4 5" key="1">
    <citation type="submission" date="2024-02" db="EMBL/GenBank/DDBJ databases">
        <title>High-quality chromosome-scale genome assembly of Pensacola bahiagrass (Paspalum notatum Flugge var. saurae).</title>
        <authorList>
            <person name="Vega J.M."/>
            <person name="Podio M."/>
            <person name="Orjuela J."/>
            <person name="Siena L.A."/>
            <person name="Pessino S.C."/>
            <person name="Combes M.C."/>
            <person name="Mariac C."/>
            <person name="Albertini E."/>
            <person name="Pupilli F."/>
            <person name="Ortiz J.P.A."/>
            <person name="Leblanc O."/>
        </authorList>
    </citation>
    <scope>NUCLEOTIDE SEQUENCE [LARGE SCALE GENOMIC DNA]</scope>
    <source>
        <strain evidence="4">R1</strain>
        <tissue evidence="4">Leaf</tissue>
    </source>
</reference>
<feature type="region of interest" description="Disordered" evidence="2">
    <location>
        <begin position="225"/>
        <end position="269"/>
    </location>
</feature>
<dbReference type="InterPro" id="IPR036875">
    <property type="entry name" value="Znf_CCHC_sf"/>
</dbReference>
<dbReference type="SUPFAM" id="SSF56672">
    <property type="entry name" value="DNA/RNA polymerases"/>
    <property type="match status" value="1"/>
</dbReference>
<dbReference type="GO" id="GO:0003676">
    <property type="term" value="F:nucleic acid binding"/>
    <property type="evidence" value="ECO:0007669"/>
    <property type="project" value="InterPro"/>
</dbReference>
<feature type="domain" description="CCHC-type" evidence="3">
    <location>
        <begin position="269"/>
        <end position="283"/>
    </location>
</feature>
<dbReference type="AlphaFoldDB" id="A0AAQ3U495"/>
<dbReference type="EMBL" id="CP144751">
    <property type="protein sequence ID" value="WVZ83632.1"/>
    <property type="molecule type" value="Genomic_DNA"/>
</dbReference>
<keyword evidence="1" id="KW-0862">Zinc</keyword>
<evidence type="ECO:0000256" key="1">
    <source>
        <dbReference type="PROSITE-ProRule" id="PRU00047"/>
    </source>
</evidence>
<organism evidence="4 5">
    <name type="scientific">Paspalum notatum var. saurae</name>
    <dbReference type="NCBI Taxonomy" id="547442"/>
    <lineage>
        <taxon>Eukaryota</taxon>
        <taxon>Viridiplantae</taxon>
        <taxon>Streptophyta</taxon>
        <taxon>Embryophyta</taxon>
        <taxon>Tracheophyta</taxon>
        <taxon>Spermatophyta</taxon>
        <taxon>Magnoliopsida</taxon>
        <taxon>Liliopsida</taxon>
        <taxon>Poales</taxon>
        <taxon>Poaceae</taxon>
        <taxon>PACMAD clade</taxon>
        <taxon>Panicoideae</taxon>
        <taxon>Andropogonodae</taxon>
        <taxon>Paspaleae</taxon>
        <taxon>Paspalinae</taxon>
        <taxon>Paspalum</taxon>
    </lineage>
</organism>
<feature type="compositionally biased region" description="Basic and acidic residues" evidence="2">
    <location>
        <begin position="392"/>
        <end position="402"/>
    </location>
</feature>